<organism evidence="3 4">
    <name type="scientific">Pleurotus eryngii</name>
    <name type="common">Boletus of the steppes</name>
    <dbReference type="NCBI Taxonomy" id="5323"/>
    <lineage>
        <taxon>Eukaryota</taxon>
        <taxon>Fungi</taxon>
        <taxon>Dikarya</taxon>
        <taxon>Basidiomycota</taxon>
        <taxon>Agaricomycotina</taxon>
        <taxon>Agaricomycetes</taxon>
        <taxon>Agaricomycetidae</taxon>
        <taxon>Agaricales</taxon>
        <taxon>Pleurotineae</taxon>
        <taxon>Pleurotaceae</taxon>
        <taxon>Pleurotus</taxon>
    </lineage>
</organism>
<feature type="signal peptide" evidence="2">
    <location>
        <begin position="1"/>
        <end position="17"/>
    </location>
</feature>
<evidence type="ECO:0000313" key="4">
    <source>
        <dbReference type="Proteomes" id="UP000807025"/>
    </source>
</evidence>
<dbReference type="OrthoDB" id="4584900at2759"/>
<protein>
    <submittedName>
        <fullName evidence="3">Uncharacterized protein</fullName>
    </submittedName>
</protein>
<feature type="compositionally biased region" description="Low complexity" evidence="1">
    <location>
        <begin position="114"/>
        <end position="133"/>
    </location>
</feature>
<dbReference type="AlphaFoldDB" id="A0A9P6DC60"/>
<reference evidence="3" key="1">
    <citation type="submission" date="2020-11" db="EMBL/GenBank/DDBJ databases">
        <authorList>
            <consortium name="DOE Joint Genome Institute"/>
            <person name="Ahrendt S."/>
            <person name="Riley R."/>
            <person name="Andreopoulos W."/>
            <person name="Labutti K."/>
            <person name="Pangilinan J."/>
            <person name="Ruiz-Duenas F.J."/>
            <person name="Barrasa J.M."/>
            <person name="Sanchez-Garcia M."/>
            <person name="Camarero S."/>
            <person name="Miyauchi S."/>
            <person name="Serrano A."/>
            <person name="Linde D."/>
            <person name="Babiker R."/>
            <person name="Drula E."/>
            <person name="Ayuso-Fernandez I."/>
            <person name="Pacheco R."/>
            <person name="Padilla G."/>
            <person name="Ferreira P."/>
            <person name="Barriuso J."/>
            <person name="Kellner H."/>
            <person name="Castanera R."/>
            <person name="Alfaro M."/>
            <person name="Ramirez L."/>
            <person name="Pisabarro A.G."/>
            <person name="Kuo A."/>
            <person name="Tritt A."/>
            <person name="Lipzen A."/>
            <person name="He G."/>
            <person name="Yan M."/>
            <person name="Ng V."/>
            <person name="Cullen D."/>
            <person name="Martin F."/>
            <person name="Rosso M.-N."/>
            <person name="Henrissat B."/>
            <person name="Hibbett D."/>
            <person name="Martinez A.T."/>
            <person name="Grigoriev I.V."/>
        </authorList>
    </citation>
    <scope>NUCLEOTIDE SEQUENCE</scope>
    <source>
        <strain evidence="3">ATCC 90797</strain>
    </source>
</reference>
<evidence type="ECO:0000256" key="2">
    <source>
        <dbReference type="SAM" id="SignalP"/>
    </source>
</evidence>
<dbReference type="Proteomes" id="UP000807025">
    <property type="component" value="Unassembled WGS sequence"/>
</dbReference>
<accession>A0A9P6DC60</accession>
<evidence type="ECO:0000313" key="3">
    <source>
        <dbReference type="EMBL" id="KAF9491439.1"/>
    </source>
</evidence>
<dbReference type="EMBL" id="MU154619">
    <property type="protein sequence ID" value="KAF9491439.1"/>
    <property type="molecule type" value="Genomic_DNA"/>
</dbReference>
<dbReference type="PRINTS" id="PR01217">
    <property type="entry name" value="PRICHEXTENSN"/>
</dbReference>
<evidence type="ECO:0000256" key="1">
    <source>
        <dbReference type="SAM" id="MobiDB-lite"/>
    </source>
</evidence>
<keyword evidence="2" id="KW-0732">Signal</keyword>
<sequence>MFNFVVLIALSCSFTTALHSPSLAHSNRGLSFNPPLRLLEARSGAHKHILGNGKRHVHQQHVPDSWTNAQRLSMGLPIKPPTNGKHARGLPSPSPRPPCNQCTHPTPTESPCYTSTPTMAPSAPPSSILSDPPSSIPSDPPSSVPPSSAEPSPPTPTPTPSDPTDPPEPPVIFTRGSFSCGGGFYISRAMNTFGEYTLTTDPAMSLVLDIDMVAARLGPVSMTTVNGSPTFPQLSALNGFANVNADLGPGTYNYAYLGGSTNTPPGSPAVVQPNSFSAAAGIPVGVQSSIWRYSSGLGVTAHWINSDGSEAETELVYISSADAFALVGDVAQFEVNFGPTEPCTLMFMPEVISVPLPRR</sequence>
<feature type="region of interest" description="Disordered" evidence="1">
    <location>
        <begin position="73"/>
        <end position="171"/>
    </location>
</feature>
<keyword evidence="4" id="KW-1185">Reference proteome</keyword>
<feature type="compositionally biased region" description="Pro residues" evidence="1">
    <location>
        <begin position="151"/>
        <end position="170"/>
    </location>
</feature>
<feature type="compositionally biased region" description="Polar residues" evidence="1">
    <location>
        <begin position="100"/>
        <end position="113"/>
    </location>
</feature>
<gene>
    <name evidence="3" type="ORF">BDN71DRAFT_1452864</name>
</gene>
<comment type="caution">
    <text evidence="3">The sequence shown here is derived from an EMBL/GenBank/DDBJ whole genome shotgun (WGS) entry which is preliminary data.</text>
</comment>
<feature type="compositionally biased region" description="Pro residues" evidence="1">
    <location>
        <begin position="134"/>
        <end position="144"/>
    </location>
</feature>
<feature type="chain" id="PRO_5040501125" evidence="2">
    <location>
        <begin position="18"/>
        <end position="359"/>
    </location>
</feature>
<proteinExistence type="predicted"/>
<name>A0A9P6DC60_PLEER</name>